<evidence type="ECO:0000256" key="7">
    <source>
        <dbReference type="ARBA" id="ARBA00023237"/>
    </source>
</evidence>
<proteinExistence type="inferred from homology"/>
<evidence type="ECO:0000259" key="11">
    <source>
        <dbReference type="Pfam" id="PF00593"/>
    </source>
</evidence>
<evidence type="ECO:0000256" key="10">
    <source>
        <dbReference type="SAM" id="SignalP"/>
    </source>
</evidence>
<dbReference type="InterPro" id="IPR023997">
    <property type="entry name" value="TonB-dep_OMP_SusC/RagA_CS"/>
</dbReference>
<dbReference type="RefSeq" id="WP_207153205.1">
    <property type="nucleotide sequence ID" value="NZ_AP024484.1"/>
</dbReference>
<dbReference type="NCBIfam" id="TIGR04056">
    <property type="entry name" value="OMP_RagA_SusC"/>
    <property type="match status" value="1"/>
</dbReference>
<organism evidence="13 14">
    <name type="scientific">Prevotella herbatica</name>
    <dbReference type="NCBI Taxonomy" id="2801997"/>
    <lineage>
        <taxon>Bacteria</taxon>
        <taxon>Pseudomonadati</taxon>
        <taxon>Bacteroidota</taxon>
        <taxon>Bacteroidia</taxon>
        <taxon>Bacteroidales</taxon>
        <taxon>Prevotellaceae</taxon>
        <taxon>Prevotella</taxon>
    </lineage>
</organism>
<feature type="chain" id="PRO_5047399451" evidence="10">
    <location>
        <begin position="31"/>
        <end position="999"/>
    </location>
</feature>
<dbReference type="SUPFAM" id="SSF49464">
    <property type="entry name" value="Carboxypeptidase regulatory domain-like"/>
    <property type="match status" value="1"/>
</dbReference>
<dbReference type="InterPro" id="IPR036942">
    <property type="entry name" value="Beta-barrel_TonB_sf"/>
</dbReference>
<evidence type="ECO:0000259" key="12">
    <source>
        <dbReference type="Pfam" id="PF07715"/>
    </source>
</evidence>
<dbReference type="InterPro" id="IPR000531">
    <property type="entry name" value="Beta-barrel_TonB"/>
</dbReference>
<protein>
    <submittedName>
        <fullName evidence="13">SusC/RagA family TonB-linked outer membrane protein</fullName>
    </submittedName>
</protein>
<keyword evidence="7 8" id="KW-0998">Cell outer membrane</keyword>
<feature type="signal peptide" evidence="10">
    <location>
        <begin position="1"/>
        <end position="30"/>
    </location>
</feature>
<evidence type="ECO:0000313" key="14">
    <source>
        <dbReference type="Proteomes" id="UP001319045"/>
    </source>
</evidence>
<dbReference type="Gene3D" id="2.40.170.20">
    <property type="entry name" value="TonB-dependent receptor, beta-barrel domain"/>
    <property type="match status" value="1"/>
</dbReference>
<sequence>MRRVQNQIRRNCKRVIVSALLLFLSTIAFAQSKITGTVKDASGEPLIGVSVVEVGTTNGTVTDIDGNYVLNVKPGAKLRVSYVGFNPQEIKAGNNSQIILKEDNKTLNEVVVVGYGTMRRKDVTSSITTVKSEDLNVGVFSDAASMLQGKVAGLVVTSSADPNGSPSITLRGASSLRTGDAMQPYYVIDGIPGVDISMVAPDDIESIDVLRDATATAIYGSKAANGVIIITTKSGKNGKDRTNVTYSGYVAFDNALKTLDMATADDIRNYVTANKLDYAYDGKSSTDWQKQVLRTGVSHNHNLSINGGSNKTTYMASVNFANREGVVEGSSMNRLNLRSLITTKVLKDRLELSAGVNSLYAKHKGVANGWDGESVLDAMNYYNPTLPVTNTDGTWSEGSGSQNYNPLSLINEDTSETMYKRMQFIGKASLKIMDGFVWNMNYSYDNMQSTYSSYDSHNSQLPGLKDYNGRATRNTYFNNSQTFETFGNYDKTFNKVHKLSLMAGYSWEEKNNNDGFGLTVHNFFDDNLKWNNLTYAGTIDGMPAVQSGTKETIRNISFYGRLSYSYNSKYMLQATVRRDGSSVFGSGHQWGTFPSVSAAWNITEESFMKNQKVFSNLKLRVGYGVSGNALGFGAYSAVSTYGSSGSYFTYNGNSYVTLGATKLANPDLKWETTGMLNIGLDYALAGGRINGSIEFYNKKTKDLIWNYPVSSFIYPFGTIQANVGEITNKGVEFSLNATAIKTKNFTWNTTLNLSHNVNKVNKLSNDYYQTSTFAQGDPRVAGVSANGYTQRIMEGEPLGTFYTYEFAGYDANGKSTYYVHDEATGKRTGEVTNSPAYKDRTITGCAQPKLNLGLNNTFNYKNWNADMFFTGVFGNKIYNGSRAHYTAPDFFSGGKNVLKEYVTSRPVTDNLSNIPSDRYLENGSYLRLQSLSLGYTFHKFNDWIQSAQVYVTCNNVFTITSYKGLDPEVNLGGIDPGVDYRWNNYPHTRTFLIGMKVNF</sequence>
<comment type="similarity">
    <text evidence="8 9">Belongs to the TonB-dependent receptor family.</text>
</comment>
<dbReference type="Pfam" id="PF07715">
    <property type="entry name" value="Plug"/>
    <property type="match status" value="1"/>
</dbReference>
<dbReference type="Gene3D" id="2.170.130.10">
    <property type="entry name" value="TonB-dependent receptor, plug domain"/>
    <property type="match status" value="1"/>
</dbReference>
<keyword evidence="3 8" id="KW-1134">Transmembrane beta strand</keyword>
<keyword evidence="4 8" id="KW-0812">Transmembrane</keyword>
<evidence type="ECO:0000256" key="9">
    <source>
        <dbReference type="RuleBase" id="RU003357"/>
    </source>
</evidence>
<dbReference type="Pfam" id="PF00593">
    <property type="entry name" value="TonB_dep_Rec_b-barrel"/>
    <property type="match status" value="1"/>
</dbReference>
<keyword evidence="14" id="KW-1185">Reference proteome</keyword>
<gene>
    <name evidence="13" type="ORF">prwr041_14520</name>
</gene>
<feature type="domain" description="TonB-dependent receptor-like beta-barrel" evidence="11">
    <location>
        <begin position="393"/>
        <end position="956"/>
    </location>
</feature>
<feature type="domain" description="TonB-dependent receptor plug" evidence="12">
    <location>
        <begin position="120"/>
        <end position="227"/>
    </location>
</feature>
<dbReference type="InterPro" id="IPR008969">
    <property type="entry name" value="CarboxyPept-like_regulatory"/>
</dbReference>
<dbReference type="NCBIfam" id="TIGR04057">
    <property type="entry name" value="SusC_RagA_signa"/>
    <property type="match status" value="1"/>
</dbReference>
<keyword evidence="2 8" id="KW-0813">Transport</keyword>
<keyword evidence="6 8" id="KW-0472">Membrane</keyword>
<keyword evidence="5 9" id="KW-0798">TonB box</keyword>
<evidence type="ECO:0000256" key="2">
    <source>
        <dbReference type="ARBA" id="ARBA00022448"/>
    </source>
</evidence>
<dbReference type="SUPFAM" id="SSF56935">
    <property type="entry name" value="Porins"/>
    <property type="match status" value="1"/>
</dbReference>
<dbReference type="Gene3D" id="2.60.40.1120">
    <property type="entry name" value="Carboxypeptidase-like, regulatory domain"/>
    <property type="match status" value="1"/>
</dbReference>
<comment type="subcellular location">
    <subcellularLocation>
        <location evidence="1 8">Cell outer membrane</location>
        <topology evidence="1 8">Multi-pass membrane protein</topology>
    </subcellularLocation>
</comment>
<dbReference type="Proteomes" id="UP001319045">
    <property type="component" value="Chromosome"/>
</dbReference>
<dbReference type="PROSITE" id="PS52016">
    <property type="entry name" value="TONB_DEPENDENT_REC_3"/>
    <property type="match status" value="1"/>
</dbReference>
<dbReference type="EMBL" id="AP024484">
    <property type="protein sequence ID" value="BCS85559.1"/>
    <property type="molecule type" value="Genomic_DNA"/>
</dbReference>
<dbReference type="InterPro" id="IPR039426">
    <property type="entry name" value="TonB-dep_rcpt-like"/>
</dbReference>
<evidence type="ECO:0000256" key="4">
    <source>
        <dbReference type="ARBA" id="ARBA00022692"/>
    </source>
</evidence>
<reference evidence="13 14" key="1">
    <citation type="journal article" date="2022" name="Int. J. Syst. Evol. Microbiol.">
        <title>Prevotella herbatica sp. nov., a plant polysaccharide-decomposing anaerobic bacterium isolated from a methanogenic reactor.</title>
        <authorList>
            <person name="Uek A."/>
            <person name="Tonouchi A."/>
            <person name="Kaku N."/>
            <person name="Ueki K."/>
        </authorList>
    </citation>
    <scope>NUCLEOTIDE SEQUENCE [LARGE SCALE GENOMIC DNA]</scope>
    <source>
        <strain evidence="13 14">WR041</strain>
    </source>
</reference>
<dbReference type="InterPro" id="IPR023996">
    <property type="entry name" value="TonB-dep_OMP_SusC/RagA"/>
</dbReference>
<evidence type="ECO:0000256" key="6">
    <source>
        <dbReference type="ARBA" id="ARBA00023136"/>
    </source>
</evidence>
<keyword evidence="10" id="KW-0732">Signal</keyword>
<accession>A0ABM7NYH8</accession>
<name>A0ABM7NYH8_9BACT</name>
<evidence type="ECO:0000313" key="13">
    <source>
        <dbReference type="EMBL" id="BCS85559.1"/>
    </source>
</evidence>
<evidence type="ECO:0000256" key="8">
    <source>
        <dbReference type="PROSITE-ProRule" id="PRU01360"/>
    </source>
</evidence>
<dbReference type="Pfam" id="PF13715">
    <property type="entry name" value="CarbopepD_reg_2"/>
    <property type="match status" value="1"/>
</dbReference>
<dbReference type="InterPro" id="IPR037066">
    <property type="entry name" value="Plug_dom_sf"/>
</dbReference>
<evidence type="ECO:0000256" key="1">
    <source>
        <dbReference type="ARBA" id="ARBA00004571"/>
    </source>
</evidence>
<dbReference type="InterPro" id="IPR012910">
    <property type="entry name" value="Plug_dom"/>
</dbReference>
<evidence type="ECO:0000256" key="3">
    <source>
        <dbReference type="ARBA" id="ARBA00022452"/>
    </source>
</evidence>
<evidence type="ECO:0000256" key="5">
    <source>
        <dbReference type="ARBA" id="ARBA00023077"/>
    </source>
</evidence>